<evidence type="ECO:0000256" key="5">
    <source>
        <dbReference type="SAM" id="MobiDB-lite"/>
    </source>
</evidence>
<keyword evidence="9" id="KW-1185">Reference proteome</keyword>
<feature type="compositionally biased region" description="Low complexity" evidence="5">
    <location>
        <begin position="698"/>
        <end position="711"/>
    </location>
</feature>
<dbReference type="EMBL" id="ACOU01000003">
    <property type="protein sequence ID" value="EKX73259.1"/>
    <property type="molecule type" value="Genomic_DNA"/>
</dbReference>
<feature type="compositionally biased region" description="Basic and acidic residues" evidence="5">
    <location>
        <begin position="728"/>
        <end position="743"/>
    </location>
</feature>
<gene>
    <name evidence="8" type="ORF">BEWA_053140</name>
</gene>
<proteinExistence type="predicted"/>
<evidence type="ECO:0000256" key="1">
    <source>
        <dbReference type="ARBA" id="ARBA00022741"/>
    </source>
</evidence>
<dbReference type="InterPro" id="IPR014001">
    <property type="entry name" value="Helicase_ATP-bd"/>
</dbReference>
<evidence type="ECO:0000259" key="7">
    <source>
        <dbReference type="PROSITE" id="PS51194"/>
    </source>
</evidence>
<dbReference type="PANTHER" id="PTHR44533:SF4">
    <property type="entry name" value="DEAD_H RNA HELICASE, PUTATIVE-RELATED"/>
    <property type="match status" value="1"/>
</dbReference>
<accession>L1LDC5</accession>
<evidence type="ECO:0000256" key="3">
    <source>
        <dbReference type="ARBA" id="ARBA00022806"/>
    </source>
</evidence>
<keyword evidence="3 8" id="KW-0347">Helicase</keyword>
<name>L1LDC5_THEEQ</name>
<dbReference type="SMART" id="SM00490">
    <property type="entry name" value="HELICc"/>
    <property type="match status" value="1"/>
</dbReference>
<evidence type="ECO:0000256" key="2">
    <source>
        <dbReference type="ARBA" id="ARBA00022801"/>
    </source>
</evidence>
<dbReference type="InterPro" id="IPR027417">
    <property type="entry name" value="P-loop_NTPase"/>
</dbReference>
<evidence type="ECO:0000259" key="6">
    <source>
        <dbReference type="PROSITE" id="PS51192"/>
    </source>
</evidence>
<dbReference type="InterPro" id="IPR011545">
    <property type="entry name" value="DEAD/DEAH_box_helicase_dom"/>
</dbReference>
<feature type="compositionally biased region" description="Basic residues" evidence="5">
    <location>
        <begin position="712"/>
        <end position="724"/>
    </location>
</feature>
<evidence type="ECO:0000313" key="9">
    <source>
        <dbReference type="Proteomes" id="UP000031512"/>
    </source>
</evidence>
<dbReference type="GO" id="GO:0005524">
    <property type="term" value="F:ATP binding"/>
    <property type="evidence" value="ECO:0007669"/>
    <property type="project" value="UniProtKB-KW"/>
</dbReference>
<reference evidence="8 9" key="1">
    <citation type="journal article" date="2012" name="BMC Genomics">
        <title>Comparative genomic analysis and phylogenetic position of Theileria equi.</title>
        <authorList>
            <person name="Kappmeyer L.S."/>
            <person name="Thiagarajan M."/>
            <person name="Herndon D.R."/>
            <person name="Ramsay J.D."/>
            <person name="Caler E."/>
            <person name="Djikeng A."/>
            <person name="Gillespie J.J."/>
            <person name="Lau A.O."/>
            <person name="Roalson E.H."/>
            <person name="Silva J.C."/>
            <person name="Silva M.G."/>
            <person name="Suarez C.E."/>
            <person name="Ueti M.W."/>
            <person name="Nene V.M."/>
            <person name="Mealey R.H."/>
            <person name="Knowles D.P."/>
            <person name="Brayton K.A."/>
        </authorList>
    </citation>
    <scope>NUCLEOTIDE SEQUENCE [LARGE SCALE GENOMIC DNA]</scope>
    <source>
        <strain evidence="8 9">WA</strain>
    </source>
</reference>
<dbReference type="PROSITE" id="PS51192">
    <property type="entry name" value="HELICASE_ATP_BIND_1"/>
    <property type="match status" value="1"/>
</dbReference>
<dbReference type="VEuPathDB" id="PiroplasmaDB:BEWA_053140"/>
<protein>
    <submittedName>
        <fullName evidence="8">DEAD/DEAH box helicase domain containing protein</fullName>
    </submittedName>
</protein>
<dbReference type="GO" id="GO:0004386">
    <property type="term" value="F:helicase activity"/>
    <property type="evidence" value="ECO:0007669"/>
    <property type="project" value="UniProtKB-KW"/>
</dbReference>
<dbReference type="GeneID" id="15802866"/>
<dbReference type="SMART" id="SM00487">
    <property type="entry name" value="DEXDc"/>
    <property type="match status" value="1"/>
</dbReference>
<dbReference type="Proteomes" id="UP000031512">
    <property type="component" value="Unassembled WGS sequence"/>
</dbReference>
<feature type="domain" description="Helicase ATP-binding" evidence="6">
    <location>
        <begin position="971"/>
        <end position="1146"/>
    </location>
</feature>
<dbReference type="Gene3D" id="3.40.50.300">
    <property type="entry name" value="P-loop containing nucleotide triphosphate hydrolases"/>
    <property type="match status" value="2"/>
</dbReference>
<sequence>MADDLNIYPSKGFTTSDDFSLDSNSGLKSAKGIDRLDSVRDKVDDVSTARAALDNIEAGSFGVTNPSTVNAIIENKEYSPKTRLTLWHALSPTDYMDLFTSVGVSNTSCLISAESLIVYVCCIAEKEGYSLLDLASSSQTLQFIYRVEKFLKSFSDFGATFNLVFFDVFEKIFSPSFVTSDESDDEKFFDGYLLLRSILLSHAKLNNIHHTQYNDWFTDKRWFTYLAENEPTCIFIEDGSSFFYIYNQIYELVNSPGKKGTKANSGNLNIYAEYLSLQSKIDRYSNAVQTLISLCLSHNLSVVYLFDIGKHSHDFQAFISFASSTNISPSLHEEVSGLFIKEYRLHDASSPSNAVVVELLKTLTEFSIENPGLRDLIACNYILQLKQMFSEIDTSTLDDELLLNVNSFLLTFKVFLLHNYLVDILPLKDRSTKPVDTSDWEFFQLNVAASLDFMSSITIPILNDVSKTDYSIKNCSRDICDLFDGNLFVTILYFIITYGKDNGDVVDGTFLSLPAHVTDSFNKFCSYLSLGGPSTFYPIDLSCFKNFGIYDILDRKDVAEPQGAHKVKLVKLNNPFINLFFNMKNLDESSVEWHAPKNDNLLFSFDKLGWRDPSSISERIESIDFHLHSDVKEKQADFHKSSFSQRRSLQHQTTFSFLLSKYLGSQNLHHPIITKLEHHWLDVKLQNLLSLSDNTTQASSQTTTAGSSSKAKLQKSKEKAKKVSAKAEQLRQKHNEAQESKKIESDTNVLSRLEARLPSLFSNENSFEKINENILDFTDGQNRQVDLIYDFKWVKSVISTKQVQLQFLFRMIECLHTAFNGYRLKIIRSKSERSGLRKMICLTSRLILVCFNEYKQLATSEHITLLQTFLMKLGMDNFAKNMFDQWVLVQKDDSQKAPEKDKKSKSRSSKANNDLSKFRVDKVERYDFAIPVGKEAEFQLAYMGDLMERTLGSTTDPRVLFKPDAWQRVLLDVVDARESALVVAPTSTGKTYICYYAMEQVLRLDDDGIVIYVSPNNALALQVTYEVTARFASKTYGTSSSCASVLSASFLEKFHDPKWNSAQILITVPSILEKLLIAMRSSERNFMKRIEYIIFDEIHCISDKEMGPFLERTLHLSPCPFLALSATVGNPLQFHQWLSQIEKTRRGFPDPVVHYISFDERFSDLKLELYNDKSFTPLNPASCLSYYNITTSGFPSDLFLPPKDCYIFISSIMAISKGYARDFEYLIPSNYFDGCTLITKRQYRYYLATLKHEVSLQIQKGAITEEDFSYIISTINSFNVSKEFDEDNIYKLYPLLHVEPASGLSPSPLSLLCNAQHDYLMANEFLQMLNNLEQKKRLPCLVFIFDRNHMNHVLMSTVQLLRRKQWEKYYGTPEAAAATKLQNKQRQDRYQMLMRQYEAERKMRGASREQKEELGLTGSVGETMEMPEEPVDVAEDYDPEFNFYNRKIYVNYTDEVEKFINIAAMSIANRRGADLFIEGLRRGIGIHHEGLPHKFTMLTETLLRLGFLNVIISSKSLAFGINVPCKSVVFAGDNYELTPLMFKQMSGRCGRRGFDLSGHVVFWCIPQKRIKQLLLAQLSNLTGSLSTTPTTVLSSLSAFNSLIIAANSRTAAPLNTSKASSADARVRMTEILSKSREAVIEPKIIAKRLSSIFLKPLQAQFSTGKDSLFDKIKYRISAEILVDLGLIDSQGLVKGCCELSIITREMHPSNLFLSSITQTGTLHKLLEGASDSPYTFLQNMAHIIHRKTEMGSVLLLRRILSPGIRVGSKLMPPLSSNIDVEDIPNTYDVAFPDSFPLLPESTSLKELVSEYNSMVLDIVTKYISLLKAVPLELPLTSVSFDLGSGTDENSWFHDNYKKRYNHSSYRAPFVAIGGKGNQSFGWAHELWLCSNSAEEITVDMIPTLESNSVTITQLDAKYNVIKSFDVKMDNSYICDYWTHGRFSCLRDSNGLGQYGWYYLKRLITFLHHFKYVTKTYTNSLLIADPVHEAILQSLARLEPMFNRI</sequence>
<keyword evidence="2" id="KW-0378">Hydrolase</keyword>
<dbReference type="FunFam" id="3.40.50.300:FF:001039">
    <property type="entry name" value="ATP-dependent RNA helicase DDX60"/>
    <property type="match status" value="1"/>
</dbReference>
<evidence type="ECO:0000313" key="8">
    <source>
        <dbReference type="EMBL" id="EKX73259.1"/>
    </source>
</evidence>
<evidence type="ECO:0000256" key="4">
    <source>
        <dbReference type="ARBA" id="ARBA00022840"/>
    </source>
</evidence>
<dbReference type="STRING" id="1537102.L1LDC5"/>
<dbReference type="KEGG" id="beq:BEWA_053140"/>
<dbReference type="OrthoDB" id="64767at2759"/>
<feature type="region of interest" description="Disordered" evidence="5">
    <location>
        <begin position="698"/>
        <end position="743"/>
    </location>
</feature>
<feature type="domain" description="Helicase C-terminal" evidence="7">
    <location>
        <begin position="1451"/>
        <end position="1596"/>
    </location>
</feature>
<dbReference type="PANTHER" id="PTHR44533">
    <property type="entry name" value="DEAD/H RNA HELICASE, PUTATIVE-RELATED"/>
    <property type="match status" value="1"/>
</dbReference>
<keyword evidence="1" id="KW-0547">Nucleotide-binding</keyword>
<dbReference type="InterPro" id="IPR001650">
    <property type="entry name" value="Helicase_C-like"/>
</dbReference>
<dbReference type="SUPFAM" id="SSF52540">
    <property type="entry name" value="P-loop containing nucleoside triphosphate hydrolases"/>
    <property type="match status" value="1"/>
</dbReference>
<comment type="caution">
    <text evidence="8">The sequence shown here is derived from an EMBL/GenBank/DDBJ whole genome shotgun (WGS) entry which is preliminary data.</text>
</comment>
<dbReference type="GO" id="GO:0005737">
    <property type="term" value="C:cytoplasm"/>
    <property type="evidence" value="ECO:0007669"/>
    <property type="project" value="TreeGrafter"/>
</dbReference>
<dbReference type="RefSeq" id="XP_004832711.1">
    <property type="nucleotide sequence ID" value="XM_004832654.1"/>
</dbReference>
<organism evidence="8 9">
    <name type="scientific">Theileria equi strain WA</name>
    <dbReference type="NCBI Taxonomy" id="1537102"/>
    <lineage>
        <taxon>Eukaryota</taxon>
        <taxon>Sar</taxon>
        <taxon>Alveolata</taxon>
        <taxon>Apicomplexa</taxon>
        <taxon>Aconoidasida</taxon>
        <taxon>Piroplasmida</taxon>
        <taxon>Theileriidae</taxon>
        <taxon>Theileria</taxon>
    </lineage>
</organism>
<dbReference type="Pfam" id="PF00270">
    <property type="entry name" value="DEAD"/>
    <property type="match status" value="1"/>
</dbReference>
<keyword evidence="4" id="KW-0067">ATP-binding</keyword>
<dbReference type="GO" id="GO:0016787">
    <property type="term" value="F:hydrolase activity"/>
    <property type="evidence" value="ECO:0007669"/>
    <property type="project" value="UniProtKB-KW"/>
</dbReference>
<dbReference type="InterPro" id="IPR052431">
    <property type="entry name" value="SKI2_subfamily_helicases"/>
</dbReference>
<dbReference type="GO" id="GO:0003676">
    <property type="term" value="F:nucleic acid binding"/>
    <property type="evidence" value="ECO:0007669"/>
    <property type="project" value="InterPro"/>
</dbReference>
<dbReference type="eggNOG" id="KOG0949">
    <property type="taxonomic scope" value="Eukaryota"/>
</dbReference>
<dbReference type="PROSITE" id="PS51194">
    <property type="entry name" value="HELICASE_CTER"/>
    <property type="match status" value="1"/>
</dbReference>